<comment type="catalytic activity">
    <reaction evidence="5">
        <text>malonyl-[ACP] + S-adenosyl-L-methionine = malonyl-[ACP] methyl ester + S-adenosyl-L-homocysteine</text>
        <dbReference type="Rhea" id="RHEA:17105"/>
        <dbReference type="Rhea" id="RHEA-COMP:9623"/>
        <dbReference type="Rhea" id="RHEA-COMP:9954"/>
        <dbReference type="ChEBI" id="CHEBI:57856"/>
        <dbReference type="ChEBI" id="CHEBI:59789"/>
        <dbReference type="ChEBI" id="CHEBI:78449"/>
        <dbReference type="ChEBI" id="CHEBI:78845"/>
        <dbReference type="EC" id="2.1.1.197"/>
    </reaction>
</comment>
<dbReference type="NCBIfam" id="TIGR02072">
    <property type="entry name" value="BioC"/>
    <property type="match status" value="1"/>
</dbReference>
<dbReference type="InterPro" id="IPR050602">
    <property type="entry name" value="Malonyl-ACP_OMT"/>
</dbReference>
<dbReference type="GO" id="GO:0032259">
    <property type="term" value="P:methylation"/>
    <property type="evidence" value="ECO:0007669"/>
    <property type="project" value="UniProtKB-KW"/>
</dbReference>
<keyword evidence="1 5" id="KW-0489">Methyltransferase</keyword>
<keyword evidence="3 5" id="KW-0949">S-adenosyl-L-methionine</keyword>
<reference evidence="6" key="1">
    <citation type="submission" date="2023-12" db="EMBL/GenBank/DDBJ databases">
        <title>Fervidustalea candida gen. nov., sp. nov., a novel member of the family Paenibacillaceae isolated from a geothermal area.</title>
        <authorList>
            <person name="Li W.-J."/>
            <person name="Jiao J.-Y."/>
            <person name="Chen Y."/>
        </authorList>
    </citation>
    <scope>NUCLEOTIDE SEQUENCE</scope>
    <source>
        <strain evidence="6">SYSU GA230002</strain>
    </source>
</reference>
<accession>A0ABU5ZIA2</accession>
<dbReference type="Pfam" id="PF13489">
    <property type="entry name" value="Methyltransf_23"/>
    <property type="match status" value="1"/>
</dbReference>
<dbReference type="Proteomes" id="UP001310386">
    <property type="component" value="Unassembled WGS sequence"/>
</dbReference>
<comment type="caution">
    <text evidence="6">The sequence shown here is derived from an EMBL/GenBank/DDBJ whole genome shotgun (WGS) entry which is preliminary data.</text>
</comment>
<dbReference type="RefSeq" id="WP_371754359.1">
    <property type="nucleotide sequence ID" value="NZ_JAYJLD010000015.1"/>
</dbReference>
<dbReference type="EC" id="2.1.1.197" evidence="5"/>
<evidence type="ECO:0000256" key="4">
    <source>
        <dbReference type="ARBA" id="ARBA00022756"/>
    </source>
</evidence>
<dbReference type="InterPro" id="IPR011814">
    <property type="entry name" value="BioC"/>
</dbReference>
<dbReference type="PANTHER" id="PTHR13090">
    <property type="entry name" value="ARGININE-HYDROXYLASE NDUFAF5, MITOCHONDRIAL"/>
    <property type="match status" value="1"/>
</dbReference>
<keyword evidence="4 5" id="KW-0093">Biotin biosynthesis</keyword>
<comment type="function">
    <text evidence="5">Converts the free carboxyl group of a malonyl-thioester to its methyl ester by transfer of a methyl group from S-adenosyl-L-methionine (SAM). It allows to synthesize pimeloyl-ACP via the fatty acid synthetic pathway.</text>
</comment>
<organism evidence="6 7">
    <name type="scientific">Ferviditalea candida</name>
    <dbReference type="NCBI Taxonomy" id="3108399"/>
    <lineage>
        <taxon>Bacteria</taxon>
        <taxon>Bacillati</taxon>
        <taxon>Bacillota</taxon>
        <taxon>Bacilli</taxon>
        <taxon>Bacillales</taxon>
        <taxon>Paenibacillaceae</taxon>
        <taxon>Ferviditalea</taxon>
    </lineage>
</organism>
<gene>
    <name evidence="5 6" type="primary">bioC</name>
    <name evidence="6" type="ORF">VF724_11245</name>
</gene>
<proteinExistence type="inferred from homology"/>
<keyword evidence="7" id="KW-1185">Reference proteome</keyword>
<comment type="pathway">
    <text evidence="5">Cofactor biosynthesis; biotin biosynthesis.</text>
</comment>
<evidence type="ECO:0000256" key="1">
    <source>
        <dbReference type="ARBA" id="ARBA00022603"/>
    </source>
</evidence>
<dbReference type="EMBL" id="JAYJLD010000015">
    <property type="protein sequence ID" value="MEB3102237.1"/>
    <property type="molecule type" value="Genomic_DNA"/>
</dbReference>
<keyword evidence="2 5" id="KW-0808">Transferase</keyword>
<dbReference type="SUPFAM" id="SSF53335">
    <property type="entry name" value="S-adenosyl-L-methionine-dependent methyltransferases"/>
    <property type="match status" value="1"/>
</dbReference>
<evidence type="ECO:0000256" key="5">
    <source>
        <dbReference type="HAMAP-Rule" id="MF_00835"/>
    </source>
</evidence>
<evidence type="ECO:0000256" key="2">
    <source>
        <dbReference type="ARBA" id="ARBA00022679"/>
    </source>
</evidence>
<comment type="similarity">
    <text evidence="5">Belongs to the methyltransferase superfamily.</text>
</comment>
<evidence type="ECO:0000256" key="3">
    <source>
        <dbReference type="ARBA" id="ARBA00022691"/>
    </source>
</evidence>
<name>A0ABU5ZIA2_9BACL</name>
<evidence type="ECO:0000313" key="6">
    <source>
        <dbReference type="EMBL" id="MEB3102237.1"/>
    </source>
</evidence>
<sequence length="302" mass="34490">MKEITTVQSSEEQLHQPFLEAKLNKELVRKHFDRHAREYDQYAEVQRDMGQKLLEAVDLQHGRRRFRKVLEIGCGTGHLTRIMSTQFPRPDAYTAIDLSPEMIEVAKSKLGERAREMTFIAGDAEALSAEIAAAHPGAYDLIISNATFQWFNNPIQTIRTYLKCLQPGGILAFATFGPDTFFELHDSFAFAESTLGLKPQYHGQPYPGSELWRQVDSDETVTIQQWDEEYLQVTYPNVRDFLYQIKRIGAGNAMDSREEPGIRTGKELFRRMEKRYAERHAASNGGIQATYHILTAIIAKTD</sequence>
<dbReference type="Gene3D" id="3.40.50.150">
    <property type="entry name" value="Vaccinia Virus protein VP39"/>
    <property type="match status" value="1"/>
</dbReference>
<dbReference type="PANTHER" id="PTHR13090:SF1">
    <property type="entry name" value="ARGININE-HYDROXYLASE NDUFAF5, MITOCHONDRIAL"/>
    <property type="match status" value="1"/>
</dbReference>
<evidence type="ECO:0000313" key="7">
    <source>
        <dbReference type="Proteomes" id="UP001310386"/>
    </source>
</evidence>
<dbReference type="InterPro" id="IPR029063">
    <property type="entry name" value="SAM-dependent_MTases_sf"/>
</dbReference>
<dbReference type="GO" id="GO:0102130">
    <property type="term" value="F:malonyl-CoA methyltransferase activity"/>
    <property type="evidence" value="ECO:0007669"/>
    <property type="project" value="UniProtKB-EC"/>
</dbReference>
<dbReference type="CDD" id="cd02440">
    <property type="entry name" value="AdoMet_MTases"/>
    <property type="match status" value="1"/>
</dbReference>
<dbReference type="HAMAP" id="MF_00835">
    <property type="entry name" value="BioC"/>
    <property type="match status" value="1"/>
</dbReference>
<protein>
    <recommendedName>
        <fullName evidence="5">Malonyl-[acyl-carrier protein] O-methyltransferase</fullName>
        <shortName evidence="5">Malonyl-ACP O-methyltransferase</shortName>
        <ecNumber evidence="5">2.1.1.197</ecNumber>
    </recommendedName>
    <alternativeName>
        <fullName evidence="5">Biotin synthesis protein BioC</fullName>
    </alternativeName>
</protein>